<dbReference type="InterPro" id="IPR014776">
    <property type="entry name" value="4pyrrole_Mease_sub2"/>
</dbReference>
<keyword evidence="2" id="KW-0169">Cobalamin biosynthesis</keyword>
<dbReference type="SUPFAM" id="SSF53790">
    <property type="entry name" value="Tetrapyrrole methylase"/>
    <property type="match status" value="1"/>
</dbReference>
<dbReference type="InterPro" id="IPR012797">
    <property type="entry name" value="CobF"/>
</dbReference>
<evidence type="ECO:0000256" key="2">
    <source>
        <dbReference type="ARBA" id="ARBA00022573"/>
    </source>
</evidence>
<dbReference type="PANTHER" id="PTHR43467:SF1">
    <property type="entry name" value="PRECORRIN-6A SYNTHASE [DEACETYLATING]"/>
    <property type="match status" value="1"/>
</dbReference>
<accession>A0ABN3U4P4</accession>
<evidence type="ECO:0000256" key="5">
    <source>
        <dbReference type="ARBA" id="ARBA00022691"/>
    </source>
</evidence>
<dbReference type="Proteomes" id="UP001501842">
    <property type="component" value="Unassembled WGS sequence"/>
</dbReference>
<comment type="pathway">
    <text evidence="1">Cofactor biosynthesis; adenosylcobalamin biosynthesis.</text>
</comment>
<dbReference type="PIRSF" id="PIRSF036525">
    <property type="entry name" value="CobF"/>
    <property type="match status" value="1"/>
</dbReference>
<dbReference type="InterPro" id="IPR000878">
    <property type="entry name" value="4pyrrol_Mease"/>
</dbReference>
<proteinExistence type="predicted"/>
<name>A0ABN3U4P4_9ACTN</name>
<dbReference type="Pfam" id="PF00590">
    <property type="entry name" value="TP_methylase"/>
    <property type="match status" value="1"/>
</dbReference>
<evidence type="ECO:0000256" key="3">
    <source>
        <dbReference type="ARBA" id="ARBA00022603"/>
    </source>
</evidence>
<dbReference type="InterPro" id="IPR035996">
    <property type="entry name" value="4pyrrol_Methylase_sf"/>
</dbReference>
<evidence type="ECO:0000313" key="8">
    <source>
        <dbReference type="Proteomes" id="UP001501842"/>
    </source>
</evidence>
<dbReference type="CDD" id="cd11643">
    <property type="entry name" value="Precorrin-6A-synthase"/>
    <property type="match status" value="1"/>
</dbReference>
<dbReference type="Gene3D" id="3.30.950.10">
    <property type="entry name" value="Methyltransferase, Cobalt-precorrin-4 Transmethylase, Domain 2"/>
    <property type="match status" value="1"/>
</dbReference>
<sequence>MRRVRIIGIGPGHPDQVTAEAVRAMNEVDYFLVPDKSADHAGTDGLLRAREEICRRHLPGEYRIVTVRDPERDRDDPADYRRAVEDWHEARAAAYEQAMLADPGDVGFLVWGDPSLYDSTVRIVERVLARGNLTFSYDVIPGVSSLQLLAARHRLVLNDIGTSLTVTTGRRLPAEAAAGNDNILVMLDGALRCRALPDPSAWHIWWGANLGSPDEALAAGRLDQALDGILRARAEAKAASGWVMDTYLLRRVSSARP</sequence>
<evidence type="ECO:0000259" key="6">
    <source>
        <dbReference type="Pfam" id="PF00590"/>
    </source>
</evidence>
<keyword evidence="8" id="KW-1185">Reference proteome</keyword>
<dbReference type="EMBL" id="BAAATZ010000007">
    <property type="protein sequence ID" value="GAA2724606.1"/>
    <property type="molecule type" value="Genomic_DNA"/>
</dbReference>
<dbReference type="RefSeq" id="WP_344450260.1">
    <property type="nucleotide sequence ID" value="NZ_BAAATZ010000007.1"/>
</dbReference>
<protein>
    <submittedName>
        <fullName evidence="7">Precorrin-6A synthase (Deacetylating)</fullName>
    </submittedName>
</protein>
<dbReference type="NCBIfam" id="TIGR02434">
    <property type="entry name" value="CobF"/>
    <property type="match status" value="1"/>
</dbReference>
<evidence type="ECO:0000256" key="1">
    <source>
        <dbReference type="ARBA" id="ARBA00004953"/>
    </source>
</evidence>
<comment type="caution">
    <text evidence="7">The sequence shown here is derived from an EMBL/GenBank/DDBJ whole genome shotgun (WGS) entry which is preliminary data.</text>
</comment>
<evidence type="ECO:0000256" key="4">
    <source>
        <dbReference type="ARBA" id="ARBA00022679"/>
    </source>
</evidence>
<dbReference type="InterPro" id="IPR014777">
    <property type="entry name" value="4pyrrole_Mease_sub1"/>
</dbReference>
<dbReference type="Gene3D" id="3.40.1010.10">
    <property type="entry name" value="Cobalt-precorrin-4 Transmethylase, Domain 1"/>
    <property type="match status" value="1"/>
</dbReference>
<reference evidence="7 8" key="1">
    <citation type="journal article" date="2019" name="Int. J. Syst. Evol. Microbiol.">
        <title>The Global Catalogue of Microorganisms (GCM) 10K type strain sequencing project: providing services to taxonomists for standard genome sequencing and annotation.</title>
        <authorList>
            <consortium name="The Broad Institute Genomics Platform"/>
            <consortium name="The Broad Institute Genome Sequencing Center for Infectious Disease"/>
            <person name="Wu L."/>
            <person name="Ma J."/>
        </authorList>
    </citation>
    <scope>NUCLEOTIDE SEQUENCE [LARGE SCALE GENOMIC DNA]</scope>
    <source>
        <strain evidence="7 8">JCM 8201</strain>
    </source>
</reference>
<dbReference type="PANTHER" id="PTHR43467">
    <property type="entry name" value="COBALT-PRECORRIN-2 C(20)-METHYLTRANSFERASE"/>
    <property type="match status" value="1"/>
</dbReference>
<organism evidence="7 8">
    <name type="scientific">Actinocorallia aurantiaca</name>
    <dbReference type="NCBI Taxonomy" id="46204"/>
    <lineage>
        <taxon>Bacteria</taxon>
        <taxon>Bacillati</taxon>
        <taxon>Actinomycetota</taxon>
        <taxon>Actinomycetes</taxon>
        <taxon>Streptosporangiales</taxon>
        <taxon>Thermomonosporaceae</taxon>
        <taxon>Actinocorallia</taxon>
    </lineage>
</organism>
<gene>
    <name evidence="7" type="primary">cobF</name>
    <name evidence="7" type="ORF">GCM10010439_22650</name>
</gene>
<feature type="domain" description="Tetrapyrrole methylase" evidence="6">
    <location>
        <begin position="4"/>
        <end position="224"/>
    </location>
</feature>
<keyword evidence="3" id="KW-0489">Methyltransferase</keyword>
<keyword evidence="5" id="KW-0949">S-adenosyl-L-methionine</keyword>
<evidence type="ECO:0000313" key="7">
    <source>
        <dbReference type="EMBL" id="GAA2724606.1"/>
    </source>
</evidence>
<keyword evidence="4" id="KW-0808">Transferase</keyword>